<feature type="binding site" evidence="10">
    <location>
        <position position="297"/>
    </location>
    <ligand>
        <name>K(+)</name>
        <dbReference type="ChEBI" id="CHEBI:29103"/>
    </ligand>
</feature>
<comment type="subcellular location">
    <subcellularLocation>
        <location evidence="10">Cytoplasm</location>
    </subcellularLocation>
</comment>
<dbReference type="PANTHER" id="PTHR10584:SF166">
    <property type="entry name" value="RIBOKINASE"/>
    <property type="match status" value="1"/>
</dbReference>
<keyword evidence="3 10" id="KW-0479">Metal-binding</keyword>
<keyword evidence="6 10" id="KW-0067">ATP-binding</keyword>
<feature type="binding site" evidence="10">
    <location>
        <position position="299"/>
    </location>
    <ligand>
        <name>K(+)</name>
        <dbReference type="ChEBI" id="CHEBI:29103"/>
    </ligand>
</feature>
<gene>
    <name evidence="10" type="primary">deoK</name>
    <name evidence="13" type="ORF">WMO62_04180</name>
</gene>
<dbReference type="InterPro" id="IPR029056">
    <property type="entry name" value="Ribokinase-like"/>
</dbReference>
<dbReference type="InterPro" id="IPR002173">
    <property type="entry name" value="Carboh/pur_kinase_PfkB_CS"/>
</dbReference>
<feature type="binding site" evidence="10">
    <location>
        <position position="145"/>
    </location>
    <ligand>
        <name>substrate</name>
    </ligand>
</feature>
<feature type="domain" description="Carbohydrate kinase PfkB" evidence="12">
    <location>
        <begin position="4"/>
        <end position="306"/>
    </location>
</feature>
<comment type="caution">
    <text evidence="10">Lacks conserved residue(s) required for the propagation of feature annotation.</text>
</comment>
<reference evidence="13 14" key="1">
    <citation type="submission" date="2024-03" db="EMBL/GenBank/DDBJ databases">
        <title>Human intestinal bacterial collection.</title>
        <authorList>
            <person name="Pauvert C."/>
            <person name="Hitch T.C.A."/>
            <person name="Clavel T."/>
        </authorList>
    </citation>
    <scope>NUCLEOTIDE SEQUENCE [LARGE SCALE GENOMIC DNA]</scope>
    <source>
        <strain evidence="13 14">CLA-AA-H78B</strain>
    </source>
</reference>
<feature type="binding site" evidence="10">
    <location>
        <begin position="263"/>
        <end position="264"/>
    </location>
    <ligand>
        <name>ATP</name>
        <dbReference type="ChEBI" id="CHEBI:30616"/>
    </ligand>
</feature>
<dbReference type="PRINTS" id="PR00990">
    <property type="entry name" value="RIBOKINASE"/>
</dbReference>
<feature type="signal peptide" evidence="11">
    <location>
        <begin position="1"/>
        <end position="20"/>
    </location>
</feature>
<keyword evidence="7 10" id="KW-0460">Magnesium</keyword>
<organism evidence="13 14">
    <name type="scientific">Hominiventricola aquisgranensis</name>
    <dbReference type="NCBI Taxonomy" id="3133164"/>
    <lineage>
        <taxon>Bacteria</taxon>
        <taxon>Bacillati</taxon>
        <taxon>Bacillota</taxon>
        <taxon>Clostridia</taxon>
        <taxon>Lachnospirales</taxon>
        <taxon>Lachnospiraceae</taxon>
        <taxon>Hominiventricola</taxon>
    </lineage>
</organism>
<dbReference type="HAMAP" id="MF_01987">
    <property type="entry name" value="Ribokinase"/>
    <property type="match status" value="1"/>
</dbReference>
<dbReference type="RefSeq" id="WP_349143900.1">
    <property type="nucleotide sequence ID" value="NZ_JBBMFC010000005.1"/>
</dbReference>
<proteinExistence type="inferred from homology"/>
<evidence type="ECO:0000256" key="5">
    <source>
        <dbReference type="ARBA" id="ARBA00022777"/>
    </source>
</evidence>
<evidence type="ECO:0000259" key="12">
    <source>
        <dbReference type="Pfam" id="PF00294"/>
    </source>
</evidence>
<evidence type="ECO:0000256" key="1">
    <source>
        <dbReference type="ARBA" id="ARBA00005380"/>
    </source>
</evidence>
<dbReference type="SUPFAM" id="SSF53613">
    <property type="entry name" value="Ribokinase-like"/>
    <property type="match status" value="1"/>
</dbReference>
<name>A0ABV1HYN9_9FIRM</name>
<feature type="chain" id="PRO_5046082168" description="Deoxyribokinase" evidence="11">
    <location>
        <begin position="21"/>
        <end position="328"/>
    </location>
</feature>
<comment type="caution">
    <text evidence="13">The sequence shown here is derived from an EMBL/GenBank/DDBJ whole genome shotgun (WGS) entry which is preliminary data.</text>
</comment>
<sequence>MKKAKILVVGSFMMDLIASAPRVPNLGETVIGTSFQTAPGGKGANQALQCARLGADVTMVGCVGADAFGQEMCQALKDAGVDVSHVRISEKSFSGVGHIQLEVKETGVQNRILVVPGSNYDLMPEDLEWLKEKIREYDLLMLQLELRMDTITTAARIAHEAGVPVMLNPAPAAALSDELLSCLTYVSPNEHEAALLSGLSLKADEHGVDQKDLAAVVQNLCSRGIKKLMITLGSNGAVLCDERDWIQIPCVHMTEVKDPTAAGDSFVGAFCTGIAGGLSEKEALQMAAYTAAITVSGMGAMPSLPTLDRVCELMKERGAQELAEKVMN</sequence>
<dbReference type="EMBL" id="JBBMFC010000005">
    <property type="protein sequence ID" value="MEQ2578044.1"/>
    <property type="molecule type" value="Genomic_DNA"/>
</dbReference>
<feature type="site" description="Important for substrate specificity" evidence="10">
    <location>
        <position position="13"/>
    </location>
</feature>
<comment type="function">
    <text evidence="10">Catalyzes the ATP-dependent phosphorylation of 2-deoxy-D-ribose to 2-deoxy-D-ribose 5-phosphate (dRib-5P), allowing the use of deoxyribose as the sole carbon source.</text>
</comment>
<keyword evidence="5 10" id="KW-0418">Kinase</keyword>
<keyword evidence="10" id="KW-0963">Cytoplasm</keyword>
<feature type="binding site" evidence="10">
    <location>
        <begin position="41"/>
        <end position="45"/>
    </location>
    <ligand>
        <name>substrate</name>
    </ligand>
</feature>
<dbReference type="Pfam" id="PF00294">
    <property type="entry name" value="PfkB"/>
    <property type="match status" value="1"/>
</dbReference>
<evidence type="ECO:0000256" key="2">
    <source>
        <dbReference type="ARBA" id="ARBA00022679"/>
    </source>
</evidence>
<dbReference type="GO" id="GO:0004747">
    <property type="term" value="F:ribokinase activity"/>
    <property type="evidence" value="ECO:0007669"/>
    <property type="project" value="UniProtKB-EC"/>
</dbReference>
<protein>
    <recommendedName>
        <fullName evidence="10">Deoxyribokinase</fullName>
        <shortName evidence="10">dRK</shortName>
        <ecNumber evidence="10">2.7.1.229</ecNumber>
    </recommendedName>
    <alternativeName>
        <fullName evidence="10">ATP:2-deoxy-D-ribose 5-phosphotransferase</fullName>
    </alternativeName>
</protein>
<feature type="binding site" evidence="10">
    <location>
        <position position="258"/>
    </location>
    <ligand>
        <name>K(+)</name>
        <dbReference type="ChEBI" id="CHEBI:29103"/>
    </ligand>
</feature>
<comment type="subunit">
    <text evidence="10">Homodimer.</text>
</comment>
<evidence type="ECO:0000256" key="8">
    <source>
        <dbReference type="ARBA" id="ARBA00022958"/>
    </source>
</evidence>
<feature type="binding site" evidence="10">
    <location>
        <position position="264"/>
    </location>
    <ligand>
        <name>substrate</name>
    </ligand>
</feature>
<feature type="active site" description="Proton acceptor" evidence="10">
    <location>
        <position position="264"/>
    </location>
</feature>
<dbReference type="Proteomes" id="UP001470288">
    <property type="component" value="Unassembled WGS sequence"/>
</dbReference>
<feature type="binding site" evidence="10">
    <location>
        <position position="303"/>
    </location>
    <ligand>
        <name>K(+)</name>
        <dbReference type="ChEBI" id="CHEBI:29103"/>
    </ligand>
</feature>
<evidence type="ECO:0000256" key="11">
    <source>
        <dbReference type="SAM" id="SignalP"/>
    </source>
</evidence>
<feature type="binding site" evidence="10">
    <location>
        <position position="260"/>
    </location>
    <ligand>
        <name>K(+)</name>
        <dbReference type="ChEBI" id="CHEBI:29103"/>
    </ligand>
</feature>
<evidence type="ECO:0000313" key="14">
    <source>
        <dbReference type="Proteomes" id="UP001470288"/>
    </source>
</evidence>
<feature type="binding site" evidence="10">
    <location>
        <begin position="13"/>
        <end position="15"/>
    </location>
    <ligand>
        <name>substrate</name>
    </ligand>
</feature>
<evidence type="ECO:0000256" key="7">
    <source>
        <dbReference type="ARBA" id="ARBA00022842"/>
    </source>
</evidence>
<feature type="binding site" evidence="10">
    <location>
        <position position="189"/>
    </location>
    <ligand>
        <name>ATP</name>
        <dbReference type="ChEBI" id="CHEBI:30616"/>
    </ligand>
</feature>
<keyword evidence="4 10" id="KW-0547">Nucleotide-binding</keyword>
<dbReference type="InterPro" id="IPR011611">
    <property type="entry name" value="PfkB_dom"/>
</dbReference>
<evidence type="ECO:0000256" key="4">
    <source>
        <dbReference type="ARBA" id="ARBA00022741"/>
    </source>
</evidence>
<keyword evidence="9 10" id="KW-0119">Carbohydrate metabolism</keyword>
<keyword evidence="14" id="KW-1185">Reference proteome</keyword>
<dbReference type="EC" id="2.7.1.229" evidence="10"/>
<evidence type="ECO:0000256" key="9">
    <source>
        <dbReference type="ARBA" id="ARBA00023277"/>
    </source>
</evidence>
<comment type="similarity">
    <text evidence="10">Belongs to the carbohydrate kinase PfkB family. Deoxyribokinase subfamily.</text>
</comment>
<comment type="similarity">
    <text evidence="1">Belongs to the carbohydrate kinase pfkB family.</text>
</comment>
<comment type="catalytic activity">
    <reaction evidence="10">
        <text>2-deoxy-D-ribose + ATP = 2-deoxy-D-ribose 5-phosphate + ADP + H(+)</text>
        <dbReference type="Rhea" id="RHEA:30871"/>
        <dbReference type="ChEBI" id="CHEBI:15378"/>
        <dbReference type="ChEBI" id="CHEBI:30616"/>
        <dbReference type="ChEBI" id="CHEBI:62877"/>
        <dbReference type="ChEBI" id="CHEBI:90761"/>
        <dbReference type="ChEBI" id="CHEBI:456216"/>
        <dbReference type="EC" id="2.7.1.229"/>
    </reaction>
</comment>
<dbReference type="Gene3D" id="3.40.1190.20">
    <property type="match status" value="1"/>
</dbReference>
<keyword evidence="2 10" id="KW-0808">Transferase</keyword>
<dbReference type="CDD" id="cd01174">
    <property type="entry name" value="ribokinase"/>
    <property type="match status" value="1"/>
</dbReference>
<accession>A0ABV1HYN9</accession>
<evidence type="ECO:0000256" key="10">
    <source>
        <dbReference type="HAMAP-Rule" id="MF_01987"/>
    </source>
</evidence>
<keyword evidence="8 10" id="KW-0630">Potassium</keyword>
<dbReference type="InterPro" id="IPR002139">
    <property type="entry name" value="Ribo/fructo_kinase"/>
</dbReference>
<comment type="cofactor">
    <cofactor evidence="10">
        <name>Mg(2+)</name>
        <dbReference type="ChEBI" id="CHEBI:18420"/>
    </cofactor>
</comment>
<evidence type="ECO:0000256" key="6">
    <source>
        <dbReference type="ARBA" id="ARBA00022840"/>
    </source>
</evidence>
<dbReference type="PANTHER" id="PTHR10584">
    <property type="entry name" value="SUGAR KINASE"/>
    <property type="match status" value="1"/>
</dbReference>
<dbReference type="PROSITE" id="PS00583">
    <property type="entry name" value="PFKB_KINASES_1"/>
    <property type="match status" value="1"/>
</dbReference>
<dbReference type="InterPro" id="IPR011877">
    <property type="entry name" value="Ribokinase"/>
</dbReference>
<feature type="binding site" evidence="10">
    <location>
        <position position="294"/>
    </location>
    <ligand>
        <name>K(+)</name>
        <dbReference type="ChEBI" id="CHEBI:29103"/>
    </ligand>
</feature>
<keyword evidence="11" id="KW-0732">Signal</keyword>
<evidence type="ECO:0000313" key="13">
    <source>
        <dbReference type="EMBL" id="MEQ2578044.1"/>
    </source>
</evidence>
<evidence type="ECO:0000256" key="3">
    <source>
        <dbReference type="ARBA" id="ARBA00022723"/>
    </source>
</evidence>
<feature type="binding site" evidence="10">
    <location>
        <begin position="231"/>
        <end position="236"/>
    </location>
    <ligand>
        <name>ATP</name>
        <dbReference type="ChEBI" id="CHEBI:30616"/>
    </ligand>
</feature>